<evidence type="ECO:0000256" key="7">
    <source>
        <dbReference type="ARBA" id="ARBA00023170"/>
    </source>
</evidence>
<keyword evidence="4 8" id="KW-0812">Transmembrane</keyword>
<gene>
    <name evidence="9" type="ORF">GE061_017715</name>
</gene>
<dbReference type="Proteomes" id="UP000466442">
    <property type="component" value="Unassembled WGS sequence"/>
</dbReference>
<dbReference type="EMBL" id="WIXP02000008">
    <property type="protein sequence ID" value="KAF6206482.1"/>
    <property type="molecule type" value="Genomic_DNA"/>
</dbReference>
<evidence type="ECO:0000256" key="4">
    <source>
        <dbReference type="ARBA" id="ARBA00022692"/>
    </source>
</evidence>
<keyword evidence="7" id="KW-0675">Receptor</keyword>
<accession>A0A8S9XBT0</accession>
<dbReference type="OrthoDB" id="5800391at2759"/>
<evidence type="ECO:0000256" key="3">
    <source>
        <dbReference type="ARBA" id="ARBA00022475"/>
    </source>
</evidence>
<dbReference type="AlphaFoldDB" id="A0A8S9XBT0"/>
<evidence type="ECO:0000313" key="9">
    <source>
        <dbReference type="EMBL" id="KAF6206482.1"/>
    </source>
</evidence>
<feature type="transmembrane region" description="Helical" evidence="8">
    <location>
        <begin position="129"/>
        <end position="152"/>
    </location>
</feature>
<feature type="transmembrane region" description="Helical" evidence="8">
    <location>
        <begin position="105"/>
        <end position="123"/>
    </location>
</feature>
<evidence type="ECO:0000256" key="6">
    <source>
        <dbReference type="ARBA" id="ARBA00023136"/>
    </source>
</evidence>
<evidence type="ECO:0000256" key="1">
    <source>
        <dbReference type="ARBA" id="ARBA00004651"/>
    </source>
</evidence>
<evidence type="ECO:0000313" key="10">
    <source>
        <dbReference type="Proteomes" id="UP000466442"/>
    </source>
</evidence>
<evidence type="ECO:0000256" key="8">
    <source>
        <dbReference type="SAM" id="Phobius"/>
    </source>
</evidence>
<proteinExistence type="inferred from homology"/>
<feature type="transmembrane region" description="Helical" evidence="8">
    <location>
        <begin position="20"/>
        <end position="39"/>
    </location>
</feature>
<evidence type="ECO:0000256" key="5">
    <source>
        <dbReference type="ARBA" id="ARBA00022989"/>
    </source>
</evidence>
<name>A0A8S9XBT0_APOLU</name>
<dbReference type="Pfam" id="PF06151">
    <property type="entry name" value="Trehalose_recp"/>
    <property type="match status" value="3"/>
</dbReference>
<comment type="subcellular location">
    <subcellularLocation>
        <location evidence="1">Cell membrane</location>
        <topology evidence="1">Multi-pass membrane protein</topology>
    </subcellularLocation>
</comment>
<dbReference type="PANTHER" id="PTHR21421">
    <property type="entry name" value="GUSTATORY RECEPTOR"/>
    <property type="match status" value="1"/>
</dbReference>
<evidence type="ECO:0000256" key="2">
    <source>
        <dbReference type="ARBA" id="ARBA00005327"/>
    </source>
</evidence>
<protein>
    <recommendedName>
        <fullName evidence="11">Gustatory receptor</fullName>
    </recommendedName>
</protein>
<dbReference type="GO" id="GO:0050916">
    <property type="term" value="P:sensory perception of sweet taste"/>
    <property type="evidence" value="ECO:0007669"/>
    <property type="project" value="UniProtKB-ARBA"/>
</dbReference>
<dbReference type="InterPro" id="IPR009318">
    <property type="entry name" value="Gustatory_rcpt"/>
</dbReference>
<keyword evidence="10" id="KW-1185">Reference proteome</keyword>
<feature type="transmembrane region" description="Helical" evidence="8">
    <location>
        <begin position="59"/>
        <end position="76"/>
    </location>
</feature>
<keyword evidence="3" id="KW-1003">Cell membrane</keyword>
<sequence length="316" mass="36591">MPQVSGKLQDDYRHLSFSAWSLNSVYSIIVIIAALYLSLKTFAEAWYATDGDFNLARQFAFNFVSTSYLICYYRLAGRWKNIMKIWSGFDQKMAHFYRVEFTKRVALFTAVYSLTSITWATYLQKPHQIINIFLTVSWNFTDVFISSISIALSSKFEQFNLELAHSSKNKGHSVAYWKLMRETYNQLALFTKFLDKNLSMFVILSFFNNLFFVCFQLLNTLGTCSVCLCAASIYENSKKPIKMLFMVPSETYNVEVHRLLLQVLLDRQTLSGFNFFYITKGLLLTVAGTILTYEIFLVQLDNLKEDGPEDNYIEGC</sequence>
<dbReference type="PANTHER" id="PTHR21421:SF29">
    <property type="entry name" value="GUSTATORY RECEPTOR 5A FOR TREHALOSE-RELATED"/>
    <property type="match status" value="1"/>
</dbReference>
<reference evidence="9" key="1">
    <citation type="journal article" date="2021" name="Mol. Ecol. Resour.">
        <title>Apolygus lucorum genome provides insights into omnivorousness and mesophyll feeding.</title>
        <authorList>
            <person name="Liu Y."/>
            <person name="Liu H."/>
            <person name="Wang H."/>
            <person name="Huang T."/>
            <person name="Liu B."/>
            <person name="Yang B."/>
            <person name="Yin L."/>
            <person name="Li B."/>
            <person name="Zhang Y."/>
            <person name="Zhang S."/>
            <person name="Jiang F."/>
            <person name="Zhang X."/>
            <person name="Ren Y."/>
            <person name="Wang B."/>
            <person name="Wang S."/>
            <person name="Lu Y."/>
            <person name="Wu K."/>
            <person name="Fan W."/>
            <person name="Wang G."/>
        </authorList>
    </citation>
    <scope>NUCLEOTIDE SEQUENCE</scope>
    <source>
        <strain evidence="9">12Hb</strain>
    </source>
</reference>
<keyword evidence="6 8" id="KW-0472">Membrane</keyword>
<dbReference type="GO" id="GO:0005886">
    <property type="term" value="C:plasma membrane"/>
    <property type="evidence" value="ECO:0007669"/>
    <property type="project" value="UniProtKB-SubCell"/>
</dbReference>
<dbReference type="GO" id="GO:0008527">
    <property type="term" value="F:taste receptor activity"/>
    <property type="evidence" value="ECO:0007669"/>
    <property type="project" value="InterPro"/>
</dbReference>
<comment type="similarity">
    <text evidence="2">Belongs to the insect chemoreceptor superfamily. Gustatory receptor (GR) family. Gr5a subfamily.</text>
</comment>
<comment type="caution">
    <text evidence="9">The sequence shown here is derived from an EMBL/GenBank/DDBJ whole genome shotgun (WGS) entry which is preliminary data.</text>
</comment>
<keyword evidence="5 8" id="KW-1133">Transmembrane helix</keyword>
<evidence type="ECO:0008006" key="11">
    <source>
        <dbReference type="Google" id="ProtNLM"/>
    </source>
</evidence>
<organism evidence="9 10">
    <name type="scientific">Apolygus lucorum</name>
    <name type="common">Small green plant bug</name>
    <name type="synonym">Lygocoris lucorum</name>
    <dbReference type="NCBI Taxonomy" id="248454"/>
    <lineage>
        <taxon>Eukaryota</taxon>
        <taxon>Metazoa</taxon>
        <taxon>Ecdysozoa</taxon>
        <taxon>Arthropoda</taxon>
        <taxon>Hexapoda</taxon>
        <taxon>Insecta</taxon>
        <taxon>Pterygota</taxon>
        <taxon>Neoptera</taxon>
        <taxon>Paraneoptera</taxon>
        <taxon>Hemiptera</taxon>
        <taxon>Heteroptera</taxon>
        <taxon>Panheteroptera</taxon>
        <taxon>Cimicomorpha</taxon>
        <taxon>Miridae</taxon>
        <taxon>Mirini</taxon>
        <taxon>Apolygus</taxon>
    </lineage>
</organism>
<feature type="transmembrane region" description="Helical" evidence="8">
    <location>
        <begin position="198"/>
        <end position="218"/>
    </location>
</feature>